<dbReference type="AlphaFoldDB" id="A0AAE3YV55"/>
<keyword evidence="3" id="KW-1185">Reference proteome</keyword>
<dbReference type="SUPFAM" id="SSF103481">
    <property type="entry name" value="Multidrug resistance efflux transporter EmrE"/>
    <property type="match status" value="1"/>
</dbReference>
<dbReference type="InterPro" id="IPR037185">
    <property type="entry name" value="EmrE-like"/>
</dbReference>
<name>A0AAE3YV55_9ACTN</name>
<sequence>MVWVVVTAGLAAGAWGCADFLAGLLAVAAAVGALETVADAAFVLAAGDGRLGLAAMLASLYPAVTVLLNAYILGERLHLIHGCGVATALFAIACLAG</sequence>
<keyword evidence="1" id="KW-0472">Membrane</keyword>
<dbReference type="EMBL" id="JAVDYB010000001">
    <property type="protein sequence ID" value="MDR7279226.1"/>
    <property type="molecule type" value="Genomic_DNA"/>
</dbReference>
<keyword evidence="1" id="KW-0812">Transmembrane</keyword>
<dbReference type="Proteomes" id="UP001183643">
    <property type="component" value="Unassembled WGS sequence"/>
</dbReference>
<evidence type="ECO:0000313" key="3">
    <source>
        <dbReference type="Proteomes" id="UP001183643"/>
    </source>
</evidence>
<keyword evidence="1" id="KW-1133">Transmembrane helix</keyword>
<gene>
    <name evidence="2" type="ORF">J2S41_006004</name>
</gene>
<organism evidence="2 3">
    <name type="scientific">Catenuloplanes atrovinosus</name>
    <dbReference type="NCBI Taxonomy" id="137266"/>
    <lineage>
        <taxon>Bacteria</taxon>
        <taxon>Bacillati</taxon>
        <taxon>Actinomycetota</taxon>
        <taxon>Actinomycetes</taxon>
        <taxon>Micromonosporales</taxon>
        <taxon>Micromonosporaceae</taxon>
        <taxon>Catenuloplanes</taxon>
    </lineage>
</organism>
<feature type="transmembrane region" description="Helical" evidence="1">
    <location>
        <begin position="78"/>
        <end position="96"/>
    </location>
</feature>
<evidence type="ECO:0000313" key="2">
    <source>
        <dbReference type="EMBL" id="MDR7279226.1"/>
    </source>
</evidence>
<feature type="transmembrane region" description="Helical" evidence="1">
    <location>
        <begin position="24"/>
        <end position="44"/>
    </location>
</feature>
<dbReference type="RefSeq" id="WP_310372662.1">
    <property type="nucleotide sequence ID" value="NZ_JAVDYB010000001.1"/>
</dbReference>
<evidence type="ECO:0000256" key="1">
    <source>
        <dbReference type="SAM" id="Phobius"/>
    </source>
</evidence>
<protein>
    <submittedName>
        <fullName evidence="2">Drug/metabolite transporter (DMT)-like permease</fullName>
    </submittedName>
</protein>
<proteinExistence type="predicted"/>
<reference evidence="2" key="1">
    <citation type="submission" date="2023-07" db="EMBL/GenBank/DDBJ databases">
        <title>Sequencing the genomes of 1000 actinobacteria strains.</title>
        <authorList>
            <person name="Klenk H.-P."/>
        </authorList>
    </citation>
    <scope>NUCLEOTIDE SEQUENCE</scope>
    <source>
        <strain evidence="2">DSM 44707</strain>
    </source>
</reference>
<accession>A0AAE3YV55</accession>
<feature type="transmembrane region" description="Helical" evidence="1">
    <location>
        <begin position="51"/>
        <end position="72"/>
    </location>
</feature>
<comment type="caution">
    <text evidence="2">The sequence shown here is derived from an EMBL/GenBank/DDBJ whole genome shotgun (WGS) entry which is preliminary data.</text>
</comment>